<feature type="repeat" description="FG-GAP" evidence="5">
    <location>
        <begin position="179"/>
        <end position="239"/>
    </location>
</feature>
<protein>
    <submittedName>
        <fullName evidence="6">Uncharacterized protein</fullName>
    </submittedName>
</protein>
<reference evidence="6 7" key="1">
    <citation type="journal article" date="2022" name="Gigascience">
        <title>A chromosome-level genome assembly and annotation of the desert horned lizard, Phrynosoma platyrhinos, provides insight into chromosomal rearrangements among reptiles.</title>
        <authorList>
            <person name="Koochekian N."/>
            <person name="Ascanio A."/>
            <person name="Farleigh K."/>
            <person name="Card D.C."/>
            <person name="Schield D.R."/>
            <person name="Castoe T.A."/>
            <person name="Jezkova T."/>
        </authorList>
    </citation>
    <scope>NUCLEOTIDE SEQUENCE [LARGE SCALE GENOMIC DNA]</scope>
    <source>
        <strain evidence="6">NK-2021</strain>
    </source>
</reference>
<organism evidence="6 7">
    <name type="scientific">Phrynosoma platyrhinos</name>
    <name type="common">Desert horned lizard</name>
    <dbReference type="NCBI Taxonomy" id="52577"/>
    <lineage>
        <taxon>Eukaryota</taxon>
        <taxon>Metazoa</taxon>
        <taxon>Chordata</taxon>
        <taxon>Craniata</taxon>
        <taxon>Vertebrata</taxon>
        <taxon>Euteleostomi</taxon>
        <taxon>Lepidosauria</taxon>
        <taxon>Squamata</taxon>
        <taxon>Bifurcata</taxon>
        <taxon>Unidentata</taxon>
        <taxon>Episquamata</taxon>
        <taxon>Toxicofera</taxon>
        <taxon>Iguania</taxon>
        <taxon>Phrynosomatidae</taxon>
        <taxon>Phrynosomatinae</taxon>
        <taxon>Phrynosoma</taxon>
    </lineage>
</organism>
<gene>
    <name evidence="6" type="ORF">JD844_016587</name>
</gene>
<accession>A0ABQ7SKP1</accession>
<comment type="caution">
    <text evidence="6">The sequence shown here is derived from an EMBL/GenBank/DDBJ whole genome shotgun (WGS) entry which is preliminary data.</text>
</comment>
<dbReference type="SMART" id="SM00191">
    <property type="entry name" value="Int_alpha"/>
    <property type="match status" value="4"/>
</dbReference>
<keyword evidence="3" id="KW-0378">Hydrolase</keyword>
<sequence>MMMAEDLEMIVHSHRAQEFLSKQEGNIDYREAFSIKYLKTLIGHLFLMPASTSSERTIHSPGERYGEIIAVGKLYPFYARKSPFLVDKFHEYFLGGVDDMAFASNNIFELTSQMLANGTRNITSSLAKSVEKKINYTERGVYFDMPSWATPSGRFGSAIAVLDFNEDGIMDLAVGAPSVGSQELSYREIYCNLGWSLLAADVDGDGNSDLVVGSPYAPGSGKQRGFVASFYSFFNRSSEGQLSVSDADWIVKGERDYAWFGSSLSSIQLHNKTLIGCYFSEDTRQAVGRVYGYVPPNTRSWFALTGDMDMGNFGSSLATGFLSVEGIPRQILVIGAPTQDSSSKFVFIPSVLHQAGKALMYDLTESAKPLLLSSFSGDRRFSRFGGDVHLSDLNNDGLDEIIVTSPLRSKDIMAGVFEGEDARIYIYSGNQTTSGNVTNHCKSWISPCPEDWAQYVIISPEEKSRFGSAVITVKSGQKNHVIVAAERSSVNARLSGRLFVYNF</sequence>
<dbReference type="EMBL" id="JAIPUX010005289">
    <property type="protein sequence ID" value="KAH0617887.1"/>
    <property type="molecule type" value="Genomic_DNA"/>
</dbReference>
<evidence type="ECO:0000313" key="7">
    <source>
        <dbReference type="Proteomes" id="UP000826234"/>
    </source>
</evidence>
<evidence type="ECO:0000256" key="1">
    <source>
        <dbReference type="ARBA" id="ARBA00022729"/>
    </source>
</evidence>
<dbReference type="SUPFAM" id="SSF69318">
    <property type="entry name" value="Integrin alpha N-terminal domain"/>
    <property type="match status" value="1"/>
</dbReference>
<keyword evidence="7" id="KW-1185">Reference proteome</keyword>
<dbReference type="PROSITE" id="PS51470">
    <property type="entry name" value="FG_GAP"/>
    <property type="match status" value="1"/>
</dbReference>
<keyword evidence="1" id="KW-0732">Signal</keyword>
<keyword evidence="4" id="KW-0325">Glycoprotein</keyword>
<evidence type="ECO:0000256" key="3">
    <source>
        <dbReference type="ARBA" id="ARBA00022801"/>
    </source>
</evidence>
<proteinExistence type="predicted"/>
<dbReference type="Gene3D" id="2.130.10.130">
    <property type="entry name" value="Integrin alpha, N-terminal"/>
    <property type="match status" value="3"/>
</dbReference>
<evidence type="ECO:0000256" key="2">
    <source>
        <dbReference type="ARBA" id="ARBA00022737"/>
    </source>
</evidence>
<evidence type="ECO:0000256" key="5">
    <source>
        <dbReference type="PROSITE-ProRule" id="PRU00803"/>
    </source>
</evidence>
<dbReference type="PANTHER" id="PTHR23221:SF7">
    <property type="entry name" value="PHOSPHATIDYLINOSITOL-GLYCAN-SPECIFIC PHOSPHOLIPASE D"/>
    <property type="match status" value="1"/>
</dbReference>
<dbReference type="Pfam" id="PF01839">
    <property type="entry name" value="FG-GAP"/>
    <property type="match status" value="2"/>
</dbReference>
<dbReference type="InterPro" id="IPR028994">
    <property type="entry name" value="Integrin_alpha_N"/>
</dbReference>
<dbReference type="Proteomes" id="UP000826234">
    <property type="component" value="Unassembled WGS sequence"/>
</dbReference>
<evidence type="ECO:0000313" key="6">
    <source>
        <dbReference type="EMBL" id="KAH0617887.1"/>
    </source>
</evidence>
<dbReference type="PANTHER" id="PTHR23221">
    <property type="entry name" value="GLYCOSYLPHOSPHATIDYLINOSITOL PHOSPHOLIPASE D"/>
    <property type="match status" value="1"/>
</dbReference>
<dbReference type="InterPro" id="IPR013517">
    <property type="entry name" value="FG-GAP"/>
</dbReference>
<evidence type="ECO:0000256" key="4">
    <source>
        <dbReference type="ARBA" id="ARBA00023180"/>
    </source>
</evidence>
<dbReference type="InterPro" id="IPR013519">
    <property type="entry name" value="Int_alpha_beta-p"/>
</dbReference>
<name>A0ABQ7SKP1_PHRPL</name>
<keyword evidence="2" id="KW-0677">Repeat</keyword>